<evidence type="ECO:0000313" key="10">
    <source>
        <dbReference type="Proteomes" id="UP001642409"/>
    </source>
</evidence>
<dbReference type="SMART" id="SM00717">
    <property type="entry name" value="SANT"/>
    <property type="match status" value="1"/>
</dbReference>
<dbReference type="EMBL" id="CATOUU010000137">
    <property type="protein sequence ID" value="CAI9917722.1"/>
    <property type="molecule type" value="Genomic_DNA"/>
</dbReference>
<evidence type="ECO:0000313" key="9">
    <source>
        <dbReference type="EMBL" id="CAL6057741.1"/>
    </source>
</evidence>
<evidence type="ECO:0000256" key="3">
    <source>
        <dbReference type="ARBA" id="ARBA00023242"/>
    </source>
</evidence>
<dbReference type="SUPFAM" id="SSF46689">
    <property type="entry name" value="Homeodomain-like"/>
    <property type="match status" value="1"/>
</dbReference>
<dbReference type="InterPro" id="IPR017884">
    <property type="entry name" value="SANT_dom"/>
</dbReference>
<feature type="domain" description="HTH myb-type" evidence="5">
    <location>
        <begin position="50"/>
        <end position="105"/>
    </location>
</feature>
<dbReference type="Gene3D" id="1.10.10.60">
    <property type="entry name" value="Homeodomain-like"/>
    <property type="match status" value="1"/>
</dbReference>
<keyword evidence="3" id="KW-0539">Nucleus</keyword>
<reference evidence="8 10" key="2">
    <citation type="submission" date="2024-07" db="EMBL/GenBank/DDBJ databases">
        <authorList>
            <person name="Akdeniz Z."/>
        </authorList>
    </citation>
    <scope>NUCLEOTIDE SEQUENCE [LARGE SCALE GENOMIC DNA]</scope>
</reference>
<keyword evidence="10" id="KW-1185">Reference proteome</keyword>
<feature type="domain" description="SANT" evidence="4">
    <location>
        <begin position="53"/>
        <end position="105"/>
    </location>
</feature>
<gene>
    <name evidence="8" type="ORF">HINF_LOCUS47651</name>
    <name evidence="9" type="ORF">HINF_LOCUS47654</name>
    <name evidence="6" type="ORF">HINF_LOCUS5364</name>
    <name evidence="7" type="ORF">HINF_LOCUS5367</name>
</gene>
<dbReference type="InterPro" id="IPR001005">
    <property type="entry name" value="SANT/Myb"/>
</dbReference>
<evidence type="ECO:0000259" key="5">
    <source>
        <dbReference type="PROSITE" id="PS51294"/>
    </source>
</evidence>
<evidence type="ECO:0000256" key="1">
    <source>
        <dbReference type="ARBA" id="ARBA00023015"/>
    </source>
</evidence>
<dbReference type="InterPro" id="IPR017930">
    <property type="entry name" value="Myb_dom"/>
</dbReference>
<keyword evidence="1" id="KW-0805">Transcription regulation</keyword>
<dbReference type="EMBL" id="CAXDID020000215">
    <property type="protein sequence ID" value="CAL6057735.1"/>
    <property type="molecule type" value="Genomic_DNA"/>
</dbReference>
<evidence type="ECO:0000313" key="8">
    <source>
        <dbReference type="EMBL" id="CAL6057735.1"/>
    </source>
</evidence>
<keyword evidence="6" id="KW-0238">DNA-binding</keyword>
<reference evidence="6" key="1">
    <citation type="submission" date="2023-06" db="EMBL/GenBank/DDBJ databases">
        <authorList>
            <person name="Kurt Z."/>
        </authorList>
    </citation>
    <scope>NUCLEOTIDE SEQUENCE</scope>
</reference>
<organism evidence="6">
    <name type="scientific">Hexamita inflata</name>
    <dbReference type="NCBI Taxonomy" id="28002"/>
    <lineage>
        <taxon>Eukaryota</taxon>
        <taxon>Metamonada</taxon>
        <taxon>Diplomonadida</taxon>
        <taxon>Hexamitidae</taxon>
        <taxon>Hexamitinae</taxon>
        <taxon>Hexamita</taxon>
    </lineage>
</organism>
<dbReference type="PANTHER" id="PTHR44042:SF67">
    <property type="entry name" value="MYB-LIKE PROTEIN I"/>
    <property type="match status" value="1"/>
</dbReference>
<dbReference type="InterPro" id="IPR009057">
    <property type="entry name" value="Homeodomain-like_sf"/>
</dbReference>
<dbReference type="PROSITE" id="PS51294">
    <property type="entry name" value="HTH_MYB"/>
    <property type="match status" value="1"/>
</dbReference>
<accession>A0AA86NDW5</accession>
<comment type="caution">
    <text evidence="6">The sequence shown here is derived from an EMBL/GenBank/DDBJ whole genome shotgun (WGS) entry which is preliminary data.</text>
</comment>
<name>A0AA86NDW5_9EUKA</name>
<protein>
    <submittedName>
        <fullName evidence="6">Myb-like DNA-binding domain-containing protein</fullName>
    </submittedName>
    <submittedName>
        <fullName evidence="8">Myb-like_DNA-binding domain-containing protein</fullName>
    </submittedName>
</protein>
<dbReference type="InterPro" id="IPR006447">
    <property type="entry name" value="Myb_dom_plants"/>
</dbReference>
<evidence type="ECO:0000259" key="4">
    <source>
        <dbReference type="PROSITE" id="PS51293"/>
    </source>
</evidence>
<dbReference type="CDD" id="cd00167">
    <property type="entry name" value="SANT"/>
    <property type="match status" value="1"/>
</dbReference>
<dbReference type="EMBL" id="CAXDID020000215">
    <property type="protein sequence ID" value="CAL6057741.1"/>
    <property type="molecule type" value="Genomic_DNA"/>
</dbReference>
<dbReference type="Pfam" id="PF00249">
    <property type="entry name" value="Myb_DNA-binding"/>
    <property type="match status" value="1"/>
</dbReference>
<dbReference type="AlphaFoldDB" id="A0AA86NDW5"/>
<dbReference type="GO" id="GO:0003677">
    <property type="term" value="F:DNA binding"/>
    <property type="evidence" value="ECO:0007669"/>
    <property type="project" value="UniProtKB-KW"/>
</dbReference>
<dbReference type="Proteomes" id="UP001642409">
    <property type="component" value="Unassembled WGS sequence"/>
</dbReference>
<evidence type="ECO:0000313" key="7">
    <source>
        <dbReference type="EMBL" id="CAI9917722.1"/>
    </source>
</evidence>
<dbReference type="PANTHER" id="PTHR44042">
    <property type="entry name" value="DUPLICATED HOMEODOMAIN-LIKE SUPERFAMILY PROTEIN-RELATED"/>
    <property type="match status" value="1"/>
</dbReference>
<evidence type="ECO:0000256" key="2">
    <source>
        <dbReference type="ARBA" id="ARBA00023163"/>
    </source>
</evidence>
<evidence type="ECO:0000313" key="6">
    <source>
        <dbReference type="EMBL" id="CAI9917719.1"/>
    </source>
</evidence>
<dbReference type="NCBIfam" id="TIGR01557">
    <property type="entry name" value="myb_SHAQKYF"/>
    <property type="match status" value="1"/>
</dbReference>
<dbReference type="PROSITE" id="PS51293">
    <property type="entry name" value="SANT"/>
    <property type="match status" value="1"/>
</dbReference>
<dbReference type="EMBL" id="CATOUU010000137">
    <property type="protein sequence ID" value="CAI9917719.1"/>
    <property type="molecule type" value="Genomic_DNA"/>
</dbReference>
<sequence>MQDPLLNDPAVFESLMKLSQIFQNAGKESQPRISTQQNSYDFEQKFQKFDSERKSKPWTDDEHRKFIQGVETYGRSKQTQIAAHVKSRTVMQVISHSQKFYQRLDKLSNYQLDLDLLKQLKPHIESQSMQNKALNYLRQTGLLKHHADRVQIDASPLTTPVLSTAYVNSAQIKQLAPQMNHVAATFCSVFKETKRIQFCMSYVAEKLGVNEGLCVLVLQSLVQ</sequence>
<proteinExistence type="predicted"/>
<keyword evidence="2" id="KW-0804">Transcription</keyword>